<proteinExistence type="predicted"/>
<comment type="caution">
    <text evidence="1">The sequence shown here is derived from an EMBL/GenBank/DDBJ whole genome shotgun (WGS) entry which is preliminary data.</text>
</comment>
<dbReference type="AlphaFoldDB" id="A0A0M8PFH9"/>
<organism evidence="1 2">
    <name type="scientific">Penicillium nordicum</name>
    <dbReference type="NCBI Taxonomy" id="229535"/>
    <lineage>
        <taxon>Eukaryota</taxon>
        <taxon>Fungi</taxon>
        <taxon>Dikarya</taxon>
        <taxon>Ascomycota</taxon>
        <taxon>Pezizomycotina</taxon>
        <taxon>Eurotiomycetes</taxon>
        <taxon>Eurotiomycetidae</taxon>
        <taxon>Eurotiales</taxon>
        <taxon>Aspergillaceae</taxon>
        <taxon>Penicillium</taxon>
    </lineage>
</organism>
<sequence length="199" mass="22239">MTISSISEPRRPIVHLNGFPGVGKLTIAHSLLKQLPSAKLVHNHLLINPADAVLHRTQPGYQSLCRVIWSSIFYALANEPATFDTTYIFTDFQSDDGLGTAVCAEYLATAEARRAVLVPILLFCDERTNMQRLVSSDRELHSKLTDVELVTQFRREGDVHRFTGHPNYLELDVSHFTPEEAAKTICEQGVFVRSCKMAG</sequence>
<reference evidence="1 2" key="1">
    <citation type="submission" date="2015-08" db="EMBL/GenBank/DDBJ databases">
        <title>Genome sequencing of Penicillium nordicum.</title>
        <authorList>
            <person name="Nguyen H.D."/>
            <person name="Seifert K.A."/>
        </authorList>
    </citation>
    <scope>NUCLEOTIDE SEQUENCE [LARGE SCALE GENOMIC DNA]</scope>
    <source>
        <strain evidence="1 2">DAOMC 185683</strain>
    </source>
</reference>
<accession>A0A0M8PFH9</accession>
<dbReference type="STRING" id="229535.A0A0M8PFH9"/>
<name>A0A0M8PFH9_9EURO</name>
<dbReference type="EMBL" id="LHQQ01000026">
    <property type="protein sequence ID" value="KOS46630.1"/>
    <property type="molecule type" value="Genomic_DNA"/>
</dbReference>
<dbReference type="OrthoDB" id="5426988at2759"/>
<dbReference type="InterPro" id="IPR027417">
    <property type="entry name" value="P-loop_NTPase"/>
</dbReference>
<evidence type="ECO:0000313" key="2">
    <source>
        <dbReference type="Proteomes" id="UP000037696"/>
    </source>
</evidence>
<gene>
    <name evidence="1" type="ORF">ACN38_g2408</name>
</gene>
<keyword evidence="2" id="KW-1185">Reference proteome</keyword>
<dbReference type="SUPFAM" id="SSF52540">
    <property type="entry name" value="P-loop containing nucleoside triphosphate hydrolases"/>
    <property type="match status" value="1"/>
</dbReference>
<protein>
    <submittedName>
        <fullName evidence="1">Uncharacterized protein</fullName>
    </submittedName>
</protein>
<dbReference type="Proteomes" id="UP000037696">
    <property type="component" value="Unassembled WGS sequence"/>
</dbReference>
<dbReference type="Gene3D" id="3.40.50.300">
    <property type="entry name" value="P-loop containing nucleotide triphosphate hydrolases"/>
    <property type="match status" value="1"/>
</dbReference>
<evidence type="ECO:0000313" key="1">
    <source>
        <dbReference type="EMBL" id="KOS46630.1"/>
    </source>
</evidence>